<protein>
    <submittedName>
        <fullName evidence="2">Uncharacterized protein</fullName>
    </submittedName>
</protein>
<keyword evidence="3" id="KW-1185">Reference proteome</keyword>
<feature type="region of interest" description="Disordered" evidence="1">
    <location>
        <begin position="59"/>
        <end position="242"/>
    </location>
</feature>
<organism evidence="2 3">
    <name type="scientific">Colocasia esculenta</name>
    <name type="common">Wild taro</name>
    <name type="synonym">Arum esculentum</name>
    <dbReference type="NCBI Taxonomy" id="4460"/>
    <lineage>
        <taxon>Eukaryota</taxon>
        <taxon>Viridiplantae</taxon>
        <taxon>Streptophyta</taxon>
        <taxon>Embryophyta</taxon>
        <taxon>Tracheophyta</taxon>
        <taxon>Spermatophyta</taxon>
        <taxon>Magnoliopsida</taxon>
        <taxon>Liliopsida</taxon>
        <taxon>Araceae</taxon>
        <taxon>Aroideae</taxon>
        <taxon>Colocasieae</taxon>
        <taxon>Colocasia</taxon>
    </lineage>
</organism>
<evidence type="ECO:0000313" key="3">
    <source>
        <dbReference type="Proteomes" id="UP000652761"/>
    </source>
</evidence>
<proteinExistence type="predicted"/>
<feature type="compositionally biased region" description="Polar residues" evidence="1">
    <location>
        <begin position="86"/>
        <end position="97"/>
    </location>
</feature>
<feature type="compositionally biased region" description="Polar residues" evidence="1">
    <location>
        <begin position="108"/>
        <end position="123"/>
    </location>
</feature>
<sequence length="242" mass="27023">VQKESAVLKGHTPRTCKKATLNSCYKSTHAHNTHCWQRTAQQTATTTVWQRTLATTSPYLKRVGGEPREQGSVGITSPLPARAAGTPTSGSKTTLQSSKERNAYHRVLQSSGTEKSLDHNPSQAKDDSLRTSGQHNAEANPRHTPAETKKLTKHWSNRVRPESHNTSTNIPDLHEVRKEQPGVTPREPSNQVRTNVSPQARPPQTSTRSRAHKQNHRAPRTHHEVRELHPTVPPRKAPRNRL</sequence>
<name>A0A843WF07_COLES</name>
<gene>
    <name evidence="2" type="ORF">Taro_039183</name>
</gene>
<feature type="non-terminal residue" evidence="2">
    <location>
        <position position="1"/>
    </location>
</feature>
<feature type="compositionally biased region" description="Basic and acidic residues" evidence="1">
    <location>
        <begin position="140"/>
        <end position="150"/>
    </location>
</feature>
<feature type="compositionally biased region" description="Polar residues" evidence="1">
    <location>
        <begin position="187"/>
        <end position="208"/>
    </location>
</feature>
<dbReference type="Proteomes" id="UP000652761">
    <property type="component" value="Unassembled WGS sequence"/>
</dbReference>
<accession>A0A843WF07</accession>
<evidence type="ECO:0000256" key="1">
    <source>
        <dbReference type="SAM" id="MobiDB-lite"/>
    </source>
</evidence>
<feature type="compositionally biased region" description="Basic residues" evidence="1">
    <location>
        <begin position="209"/>
        <end position="220"/>
    </location>
</feature>
<dbReference type="AlphaFoldDB" id="A0A843WF07"/>
<dbReference type="EMBL" id="NMUH01003609">
    <property type="protein sequence ID" value="MQM06366.1"/>
    <property type="molecule type" value="Genomic_DNA"/>
</dbReference>
<reference evidence="2" key="1">
    <citation type="submission" date="2017-07" db="EMBL/GenBank/DDBJ databases">
        <title>Taro Niue Genome Assembly and Annotation.</title>
        <authorList>
            <person name="Atibalentja N."/>
            <person name="Keating K."/>
            <person name="Fields C.J."/>
        </authorList>
    </citation>
    <scope>NUCLEOTIDE SEQUENCE</scope>
    <source>
        <strain evidence="2">Niue_2</strain>
        <tissue evidence="2">Leaf</tissue>
    </source>
</reference>
<evidence type="ECO:0000313" key="2">
    <source>
        <dbReference type="EMBL" id="MQM06366.1"/>
    </source>
</evidence>
<comment type="caution">
    <text evidence="2">The sequence shown here is derived from an EMBL/GenBank/DDBJ whole genome shotgun (WGS) entry which is preliminary data.</text>
</comment>